<proteinExistence type="predicted"/>
<feature type="region of interest" description="Disordered" evidence="1">
    <location>
        <begin position="84"/>
        <end position="106"/>
    </location>
</feature>
<protein>
    <submittedName>
        <fullName evidence="2">Uncharacterized protein</fullName>
    </submittedName>
</protein>
<evidence type="ECO:0000256" key="1">
    <source>
        <dbReference type="SAM" id="MobiDB-lite"/>
    </source>
</evidence>
<evidence type="ECO:0000313" key="2">
    <source>
        <dbReference type="EMBL" id="KAF9591333.1"/>
    </source>
</evidence>
<dbReference type="Proteomes" id="UP000631114">
    <property type="component" value="Unassembled WGS sequence"/>
</dbReference>
<feature type="compositionally biased region" description="Basic and acidic residues" evidence="1">
    <location>
        <begin position="91"/>
        <end position="106"/>
    </location>
</feature>
<accession>A0A835H4C5</accession>
<gene>
    <name evidence="2" type="ORF">IFM89_003956</name>
</gene>
<organism evidence="2 3">
    <name type="scientific">Coptis chinensis</name>
    <dbReference type="NCBI Taxonomy" id="261450"/>
    <lineage>
        <taxon>Eukaryota</taxon>
        <taxon>Viridiplantae</taxon>
        <taxon>Streptophyta</taxon>
        <taxon>Embryophyta</taxon>
        <taxon>Tracheophyta</taxon>
        <taxon>Spermatophyta</taxon>
        <taxon>Magnoliopsida</taxon>
        <taxon>Ranunculales</taxon>
        <taxon>Ranunculaceae</taxon>
        <taxon>Coptidoideae</taxon>
        <taxon>Coptis</taxon>
    </lineage>
</organism>
<comment type="caution">
    <text evidence="2">The sequence shown here is derived from an EMBL/GenBank/DDBJ whole genome shotgun (WGS) entry which is preliminary data.</text>
</comment>
<sequence length="353" mass="39578">MLQNCGLIAESKSETVDWKKIPTLLKEVFNLARIPRITSMHTRKVLIELADHSELERLSKAFRVELQNTKLKLRRWRPSDRSFDSSWLGKKQADEHEVDDELTHQRGEARSYADVVGRDLRVQSVVVGSEHRITTRGAANETERSTVSRSQIQISNLNGGACEYGENSRAQLTLTEVRDKTNEIQYQLNPAHEDEGSIRPIVPDTYDRAHLNEQTNGSKDLSSENEIPRLVTDLEEENWGSASSSSEEVEVDASDDEQLLIESLQQHDDAMSAGLEVSSRTPEFQFSEEWVDNRVAPLGHELGVSLDTGCICAAKTLKEINRRAEGELAAYKRQIGENPDVSLIVGTSVANVK</sequence>
<evidence type="ECO:0000313" key="3">
    <source>
        <dbReference type="Proteomes" id="UP000631114"/>
    </source>
</evidence>
<dbReference type="EMBL" id="JADFTS010000008">
    <property type="protein sequence ID" value="KAF9591333.1"/>
    <property type="molecule type" value="Genomic_DNA"/>
</dbReference>
<keyword evidence="3" id="KW-1185">Reference proteome</keyword>
<dbReference type="AlphaFoldDB" id="A0A835H4C5"/>
<name>A0A835H4C5_9MAGN</name>
<reference evidence="2 3" key="1">
    <citation type="submission" date="2020-10" db="EMBL/GenBank/DDBJ databases">
        <title>The Coptis chinensis genome and diversification of protoberbering-type alkaloids.</title>
        <authorList>
            <person name="Wang B."/>
            <person name="Shu S."/>
            <person name="Song C."/>
            <person name="Liu Y."/>
        </authorList>
    </citation>
    <scope>NUCLEOTIDE SEQUENCE [LARGE SCALE GENOMIC DNA]</scope>
    <source>
        <strain evidence="2">HL-2020</strain>
        <tissue evidence="2">Leaf</tissue>
    </source>
</reference>